<gene>
    <name evidence="5" type="ORF">M8C21_009526</name>
</gene>
<organism evidence="5 6">
    <name type="scientific">Ambrosia artemisiifolia</name>
    <name type="common">Common ragweed</name>
    <dbReference type="NCBI Taxonomy" id="4212"/>
    <lineage>
        <taxon>Eukaryota</taxon>
        <taxon>Viridiplantae</taxon>
        <taxon>Streptophyta</taxon>
        <taxon>Embryophyta</taxon>
        <taxon>Tracheophyta</taxon>
        <taxon>Spermatophyta</taxon>
        <taxon>Magnoliopsida</taxon>
        <taxon>eudicotyledons</taxon>
        <taxon>Gunneridae</taxon>
        <taxon>Pentapetalae</taxon>
        <taxon>asterids</taxon>
        <taxon>campanulids</taxon>
        <taxon>Asterales</taxon>
        <taxon>Asteraceae</taxon>
        <taxon>Asteroideae</taxon>
        <taxon>Heliantheae alliance</taxon>
        <taxon>Heliantheae</taxon>
        <taxon>Ambrosia</taxon>
    </lineage>
</organism>
<evidence type="ECO:0000256" key="3">
    <source>
        <dbReference type="ARBA" id="ARBA00023136"/>
    </source>
</evidence>
<dbReference type="GO" id="GO:0022857">
    <property type="term" value="F:transmembrane transporter activity"/>
    <property type="evidence" value="ECO:0007669"/>
    <property type="project" value="InterPro"/>
</dbReference>
<keyword evidence="1 4" id="KW-0812">Transmembrane</keyword>
<keyword evidence="6" id="KW-1185">Reference proteome</keyword>
<dbReference type="InterPro" id="IPR030184">
    <property type="entry name" value="WAT1-related"/>
</dbReference>
<evidence type="ECO:0000256" key="4">
    <source>
        <dbReference type="SAM" id="Phobius"/>
    </source>
</evidence>
<name>A0AAD5BXP2_AMBAR</name>
<feature type="transmembrane region" description="Helical" evidence="4">
    <location>
        <begin position="39"/>
        <end position="61"/>
    </location>
</feature>
<dbReference type="EMBL" id="JAMZMK010010410">
    <property type="protein sequence ID" value="KAI7731658.1"/>
    <property type="molecule type" value="Genomic_DNA"/>
</dbReference>
<dbReference type="Proteomes" id="UP001206925">
    <property type="component" value="Unassembled WGS sequence"/>
</dbReference>
<dbReference type="GO" id="GO:0016020">
    <property type="term" value="C:membrane"/>
    <property type="evidence" value="ECO:0007669"/>
    <property type="project" value="InterPro"/>
</dbReference>
<sequence>MNEPMVGGLLPSLIMVLVQFEFAGMNIFSKLAMDSGMNPFIHVAYRQIFAFIVLAPIAYFVERGKRPPMTMAVLVQVFFCS</sequence>
<reference evidence="5" key="1">
    <citation type="submission" date="2022-06" db="EMBL/GenBank/DDBJ databases">
        <title>Uncovering the hologenomic basis of an extraordinary plant invasion.</title>
        <authorList>
            <person name="Bieker V.C."/>
            <person name="Martin M.D."/>
            <person name="Gilbert T."/>
            <person name="Hodgins K."/>
            <person name="Battlay P."/>
            <person name="Petersen B."/>
            <person name="Wilson J."/>
        </authorList>
    </citation>
    <scope>NUCLEOTIDE SEQUENCE</scope>
    <source>
        <strain evidence="5">AA19_3_7</strain>
        <tissue evidence="5">Leaf</tissue>
    </source>
</reference>
<keyword evidence="2 4" id="KW-1133">Transmembrane helix</keyword>
<keyword evidence="3 4" id="KW-0472">Membrane</keyword>
<accession>A0AAD5BXP2</accession>
<proteinExistence type="predicted"/>
<comment type="caution">
    <text evidence="5">The sequence shown here is derived from an EMBL/GenBank/DDBJ whole genome shotgun (WGS) entry which is preliminary data.</text>
</comment>
<evidence type="ECO:0000256" key="1">
    <source>
        <dbReference type="ARBA" id="ARBA00022692"/>
    </source>
</evidence>
<feature type="non-terminal residue" evidence="5">
    <location>
        <position position="1"/>
    </location>
</feature>
<evidence type="ECO:0000313" key="5">
    <source>
        <dbReference type="EMBL" id="KAI7731658.1"/>
    </source>
</evidence>
<evidence type="ECO:0008006" key="7">
    <source>
        <dbReference type="Google" id="ProtNLM"/>
    </source>
</evidence>
<dbReference type="PANTHER" id="PTHR31218">
    <property type="entry name" value="WAT1-RELATED PROTEIN"/>
    <property type="match status" value="1"/>
</dbReference>
<evidence type="ECO:0000313" key="6">
    <source>
        <dbReference type="Proteomes" id="UP001206925"/>
    </source>
</evidence>
<dbReference type="AlphaFoldDB" id="A0AAD5BXP2"/>
<evidence type="ECO:0000256" key="2">
    <source>
        <dbReference type="ARBA" id="ARBA00022989"/>
    </source>
</evidence>
<protein>
    <recommendedName>
        <fullName evidence="7">WAT1-related protein</fullName>
    </recommendedName>
</protein>